<reference evidence="9 10" key="1">
    <citation type="journal article" date="2019" name="Nat. Microbiol.">
        <title>Mediterranean grassland soil C-N compound turnover is dependent on rainfall and depth, and is mediated by genomically divergent microorganisms.</title>
        <authorList>
            <person name="Diamond S."/>
            <person name="Andeer P.F."/>
            <person name="Li Z."/>
            <person name="Crits-Christoph A."/>
            <person name="Burstein D."/>
            <person name="Anantharaman K."/>
            <person name="Lane K.R."/>
            <person name="Thomas B.C."/>
            <person name="Pan C."/>
            <person name="Northen T.R."/>
            <person name="Banfield J.F."/>
        </authorList>
    </citation>
    <scope>NUCLEOTIDE SEQUENCE [LARGE SCALE GENOMIC DNA]</scope>
    <source>
        <strain evidence="9">NP_3</strain>
    </source>
</reference>
<comment type="similarity">
    <text evidence="2">Belongs to the VirD4/TraG family.</text>
</comment>
<keyword evidence="6 8" id="KW-0472">Membrane</keyword>
<sequence length="758" mass="81925">MRPTVRDFAPPVMLLTVGVAVAASGIAGALREIAAALPARWAPSAAGRPPDAGRWLRACLADPRCREAAAALMAASAARHEHVLWGGLLFGVASAAWLGVLRLRSQRPRRPAGDARFASRAELRRLTRCSPGAWLPLGYARRWPPPRRDRPGAALLSRLAPARAQPVRLPEEDLARHVLVVGLTGAHKTTAVVFPALLEAARAGVSVVALDLKYGEADSLARAAQEWQRWARDVQVFAPLEATTLRWNPLAGCRSIGDAQQLASQLFEDPDPSDADMVYWVGAERHLCAVLCCALGADDGPPTLGRLRIVCESGPAGVQAYVRAHPQAPMLTARLGAYFAMLPKDQAGILQGIAARLEAWGDEAVCAATEGSAPWEQIDLGRLRREPSFLIVGVPQAALGRLRGLCHLFLRNLAARLLRPREPEERVRVLLVLEELPGWGALPGLAEHLATYRSRRVSVLATLQSDAQGEYVYGRDGWAAISANLVTKLYLPSLADVDAERLSRAMGTAAGEDIASSRGWGAAGARKGEQRRAIPVLLQRPEELRGIGRSPDESLVRFARIPPARLWCPPYYLRPEYAGRVPDRLPTTPELVIYHHLWARRTHAEAAAGAPACVAAGPAPRPDPPDAGAATHGTEPAPAARTPLSDHVGEDGATADDIAQLNRLVEALLLSAGPDRPAAIRAVRGGGRIVEIRADPRDIVRACGRPDVMHGLARRWSALRWVRRVRPSFVLSRRALDVLEPRLARRLMDLCARDVSET</sequence>
<evidence type="ECO:0000256" key="8">
    <source>
        <dbReference type="SAM" id="Phobius"/>
    </source>
</evidence>
<proteinExistence type="inferred from homology"/>
<dbReference type="Proteomes" id="UP000318509">
    <property type="component" value="Unassembled WGS sequence"/>
</dbReference>
<protein>
    <recommendedName>
        <fullName evidence="11">Type IV secretory system conjugative DNA transfer family protein</fullName>
    </recommendedName>
</protein>
<dbReference type="Gene3D" id="3.40.50.300">
    <property type="entry name" value="P-loop containing nucleotide triphosphate hydrolases"/>
    <property type="match status" value="2"/>
</dbReference>
<dbReference type="InterPro" id="IPR027417">
    <property type="entry name" value="P-loop_NTPase"/>
</dbReference>
<evidence type="ECO:0000313" key="9">
    <source>
        <dbReference type="EMBL" id="TMI87039.1"/>
    </source>
</evidence>
<gene>
    <name evidence="9" type="ORF">E6H00_16785</name>
</gene>
<evidence type="ECO:0008006" key="11">
    <source>
        <dbReference type="Google" id="ProtNLM"/>
    </source>
</evidence>
<dbReference type="AlphaFoldDB" id="A0A537JU17"/>
<dbReference type="EMBL" id="VBAK01000168">
    <property type="protein sequence ID" value="TMI87039.1"/>
    <property type="molecule type" value="Genomic_DNA"/>
</dbReference>
<dbReference type="SUPFAM" id="SSF52540">
    <property type="entry name" value="P-loop containing nucleoside triphosphate hydrolases"/>
    <property type="match status" value="1"/>
</dbReference>
<evidence type="ECO:0000256" key="1">
    <source>
        <dbReference type="ARBA" id="ARBA00004651"/>
    </source>
</evidence>
<evidence type="ECO:0000256" key="2">
    <source>
        <dbReference type="ARBA" id="ARBA00008806"/>
    </source>
</evidence>
<dbReference type="GO" id="GO:0005886">
    <property type="term" value="C:plasma membrane"/>
    <property type="evidence" value="ECO:0007669"/>
    <property type="project" value="UniProtKB-SubCell"/>
</dbReference>
<feature type="transmembrane region" description="Helical" evidence="8">
    <location>
        <begin position="12"/>
        <end position="30"/>
    </location>
</feature>
<comment type="caution">
    <text evidence="9">The sequence shown here is derived from an EMBL/GenBank/DDBJ whole genome shotgun (WGS) entry which is preliminary data.</text>
</comment>
<evidence type="ECO:0000256" key="7">
    <source>
        <dbReference type="SAM" id="MobiDB-lite"/>
    </source>
</evidence>
<keyword evidence="4 8" id="KW-0812">Transmembrane</keyword>
<feature type="transmembrane region" description="Helical" evidence="8">
    <location>
        <begin position="82"/>
        <end position="101"/>
    </location>
</feature>
<evidence type="ECO:0000313" key="10">
    <source>
        <dbReference type="Proteomes" id="UP000318509"/>
    </source>
</evidence>
<evidence type="ECO:0000256" key="5">
    <source>
        <dbReference type="ARBA" id="ARBA00022989"/>
    </source>
</evidence>
<dbReference type="InterPro" id="IPR003688">
    <property type="entry name" value="TraG/VirD4"/>
</dbReference>
<dbReference type="InterPro" id="IPR051539">
    <property type="entry name" value="T4SS-coupling_protein"/>
</dbReference>
<evidence type="ECO:0000256" key="3">
    <source>
        <dbReference type="ARBA" id="ARBA00022475"/>
    </source>
</evidence>
<keyword evidence="5 8" id="KW-1133">Transmembrane helix</keyword>
<comment type="subcellular location">
    <subcellularLocation>
        <location evidence="1">Cell membrane</location>
        <topology evidence="1">Multi-pass membrane protein</topology>
    </subcellularLocation>
</comment>
<feature type="region of interest" description="Disordered" evidence="7">
    <location>
        <begin position="613"/>
        <end position="651"/>
    </location>
</feature>
<evidence type="ECO:0000256" key="6">
    <source>
        <dbReference type="ARBA" id="ARBA00023136"/>
    </source>
</evidence>
<dbReference type="PANTHER" id="PTHR37937">
    <property type="entry name" value="CONJUGATIVE TRANSFER: DNA TRANSPORT"/>
    <property type="match status" value="1"/>
</dbReference>
<name>A0A537JU17_9BACT</name>
<dbReference type="PANTHER" id="PTHR37937:SF1">
    <property type="entry name" value="CONJUGATIVE TRANSFER: DNA TRANSPORT"/>
    <property type="match status" value="1"/>
</dbReference>
<dbReference type="Pfam" id="PF02534">
    <property type="entry name" value="T4SS-DNA_transf"/>
    <property type="match status" value="1"/>
</dbReference>
<keyword evidence="3" id="KW-1003">Cell membrane</keyword>
<dbReference type="CDD" id="cd01127">
    <property type="entry name" value="TrwB_TraG_TraD_VirD4"/>
    <property type="match status" value="1"/>
</dbReference>
<organism evidence="9 10">
    <name type="scientific">Candidatus Segetimicrobium genomatis</name>
    <dbReference type="NCBI Taxonomy" id="2569760"/>
    <lineage>
        <taxon>Bacteria</taxon>
        <taxon>Bacillati</taxon>
        <taxon>Candidatus Sysuimicrobiota</taxon>
        <taxon>Candidatus Sysuimicrobiia</taxon>
        <taxon>Candidatus Sysuimicrobiales</taxon>
        <taxon>Candidatus Segetimicrobiaceae</taxon>
        <taxon>Candidatus Segetimicrobium</taxon>
    </lineage>
</organism>
<accession>A0A537JU17</accession>
<evidence type="ECO:0000256" key="4">
    <source>
        <dbReference type="ARBA" id="ARBA00022692"/>
    </source>
</evidence>